<dbReference type="Pfam" id="PF07791">
    <property type="entry name" value="Imm11"/>
    <property type="match status" value="1"/>
</dbReference>
<evidence type="ECO:0000313" key="3">
    <source>
        <dbReference type="Proteomes" id="UP001185092"/>
    </source>
</evidence>
<dbReference type="AlphaFoldDB" id="A0AAE4BUH6"/>
<reference evidence="2" key="1">
    <citation type="submission" date="2023-07" db="EMBL/GenBank/DDBJ databases">
        <title>Genomic Encyclopedia of Type Strains, Phase IV (KMG-IV): sequencing the most valuable type-strain genomes for metagenomic binning, comparative biology and taxonomic classification.</title>
        <authorList>
            <person name="Goeker M."/>
        </authorList>
    </citation>
    <scope>NUCLEOTIDE SEQUENCE</scope>
    <source>
        <strain evidence="2">DSM 26174</strain>
    </source>
</reference>
<evidence type="ECO:0000259" key="1">
    <source>
        <dbReference type="Pfam" id="PF07791"/>
    </source>
</evidence>
<protein>
    <recommendedName>
        <fullName evidence="1">Immunity MXAN-0049 protein domain-containing protein</fullName>
    </recommendedName>
</protein>
<proteinExistence type="predicted"/>
<name>A0AAE4BUH6_9BACT</name>
<comment type="caution">
    <text evidence="2">The sequence shown here is derived from an EMBL/GenBank/DDBJ whole genome shotgun (WGS) entry which is preliminary data.</text>
</comment>
<organism evidence="2 3">
    <name type="scientific">Aureibacter tunicatorum</name>
    <dbReference type="NCBI Taxonomy" id="866807"/>
    <lineage>
        <taxon>Bacteria</taxon>
        <taxon>Pseudomonadati</taxon>
        <taxon>Bacteroidota</taxon>
        <taxon>Cytophagia</taxon>
        <taxon>Cytophagales</taxon>
        <taxon>Persicobacteraceae</taxon>
        <taxon>Aureibacter</taxon>
    </lineage>
</organism>
<gene>
    <name evidence="2" type="ORF">HNQ88_004883</name>
</gene>
<dbReference type="RefSeq" id="WP_309942896.1">
    <property type="nucleotide sequence ID" value="NZ_AP025307.1"/>
</dbReference>
<feature type="domain" description="Immunity MXAN-0049 protein" evidence="1">
    <location>
        <begin position="27"/>
        <end position="180"/>
    </location>
</feature>
<sequence>MKRKFYILNENIQKDSLYITDSNLTEEHEHSLKENALIKDLKEPIEFYYEGKNIADYISANKSYIAIVSLKFKKVLDPFKINNLHFYPVLLKEKITDKNSKKDYYIMSLPIVSFFDYDKSLYRGLKEEQYIGKIDKMEVDENAMKGFKIVRFKELITQILIDENIKNSLMEADLSGLDLLPSEEFKFPYMP</sequence>
<keyword evidence="3" id="KW-1185">Reference proteome</keyword>
<dbReference type="InterPro" id="IPR012433">
    <property type="entry name" value="Imm11"/>
</dbReference>
<accession>A0AAE4BUH6</accession>
<dbReference type="EMBL" id="JAVDQD010000012">
    <property type="protein sequence ID" value="MDR6241796.1"/>
    <property type="molecule type" value="Genomic_DNA"/>
</dbReference>
<evidence type="ECO:0000313" key="2">
    <source>
        <dbReference type="EMBL" id="MDR6241796.1"/>
    </source>
</evidence>
<dbReference type="Proteomes" id="UP001185092">
    <property type="component" value="Unassembled WGS sequence"/>
</dbReference>